<gene>
    <name evidence="1" type="ORF">QW060_09120</name>
</gene>
<protein>
    <submittedName>
        <fullName evidence="1">Uncharacterized protein</fullName>
    </submittedName>
</protein>
<organism evidence="1 2">
    <name type="scientific">Paenimyroides ceti</name>
    <dbReference type="NCBI Taxonomy" id="395087"/>
    <lineage>
        <taxon>Bacteria</taxon>
        <taxon>Pseudomonadati</taxon>
        <taxon>Bacteroidota</taxon>
        <taxon>Flavobacteriia</taxon>
        <taxon>Flavobacteriales</taxon>
        <taxon>Flavobacteriaceae</taxon>
        <taxon>Paenimyroides</taxon>
    </lineage>
</organism>
<name>A0ABT8CSS9_9FLAO</name>
<dbReference type="EMBL" id="JAUFQU010000001">
    <property type="protein sequence ID" value="MDN3707295.1"/>
    <property type="molecule type" value="Genomic_DNA"/>
</dbReference>
<sequence>MQSFRKEALLCVMNFINGFMQKYLDKMDTTQDGIEPFFPVKFNPSRRADFCVHQNTASCVLRHSK</sequence>
<reference evidence="2" key="1">
    <citation type="journal article" date="2019" name="Int. J. Syst. Evol. Microbiol.">
        <title>The Global Catalogue of Microorganisms (GCM) 10K type strain sequencing project: providing services to taxonomists for standard genome sequencing and annotation.</title>
        <authorList>
            <consortium name="The Broad Institute Genomics Platform"/>
            <consortium name="The Broad Institute Genome Sequencing Center for Infectious Disease"/>
            <person name="Wu L."/>
            <person name="Ma J."/>
        </authorList>
    </citation>
    <scope>NUCLEOTIDE SEQUENCE [LARGE SCALE GENOMIC DNA]</scope>
    <source>
        <strain evidence="2">CECT 7184</strain>
    </source>
</reference>
<proteinExistence type="predicted"/>
<dbReference type="RefSeq" id="WP_290363296.1">
    <property type="nucleotide sequence ID" value="NZ_JAUFQU010000001.1"/>
</dbReference>
<evidence type="ECO:0000313" key="1">
    <source>
        <dbReference type="EMBL" id="MDN3707295.1"/>
    </source>
</evidence>
<dbReference type="Proteomes" id="UP001242368">
    <property type="component" value="Unassembled WGS sequence"/>
</dbReference>
<keyword evidence="2" id="KW-1185">Reference proteome</keyword>
<accession>A0ABT8CSS9</accession>
<comment type="caution">
    <text evidence="1">The sequence shown here is derived from an EMBL/GenBank/DDBJ whole genome shotgun (WGS) entry which is preliminary data.</text>
</comment>
<evidence type="ECO:0000313" key="2">
    <source>
        <dbReference type="Proteomes" id="UP001242368"/>
    </source>
</evidence>